<dbReference type="AlphaFoldDB" id="A0A3N4KAA6"/>
<dbReference type="Pfam" id="PF13358">
    <property type="entry name" value="DDE_3"/>
    <property type="match status" value="1"/>
</dbReference>
<feature type="non-terminal residue" evidence="2">
    <location>
        <position position="105"/>
    </location>
</feature>
<sequence length="105" mass="12170">MVWGAFCGEEKSELHFVPTNTSVNSSSYTLSILDPILIPFWHGMCEKEGWTAVVEDNTPGHNKYASRCQEKNNLDSIDWPPQSPDLNLIENFWNDMNEYVRRRYG</sequence>
<dbReference type="Gene3D" id="3.30.420.10">
    <property type="entry name" value="Ribonuclease H-like superfamily/Ribonuclease H"/>
    <property type="match status" value="1"/>
</dbReference>
<protein>
    <recommendedName>
        <fullName evidence="1">Tc1-like transposase DDE domain-containing protein</fullName>
    </recommendedName>
</protein>
<dbReference type="Proteomes" id="UP000277580">
    <property type="component" value="Unassembled WGS sequence"/>
</dbReference>
<gene>
    <name evidence="2" type="ORF">P167DRAFT_593168</name>
</gene>
<dbReference type="EMBL" id="ML119524">
    <property type="protein sequence ID" value="RPB06289.1"/>
    <property type="molecule type" value="Genomic_DNA"/>
</dbReference>
<dbReference type="InterPro" id="IPR036397">
    <property type="entry name" value="RNaseH_sf"/>
</dbReference>
<organism evidence="2 3">
    <name type="scientific">Morchella conica CCBAS932</name>
    <dbReference type="NCBI Taxonomy" id="1392247"/>
    <lineage>
        <taxon>Eukaryota</taxon>
        <taxon>Fungi</taxon>
        <taxon>Dikarya</taxon>
        <taxon>Ascomycota</taxon>
        <taxon>Pezizomycotina</taxon>
        <taxon>Pezizomycetes</taxon>
        <taxon>Pezizales</taxon>
        <taxon>Morchellaceae</taxon>
        <taxon>Morchella</taxon>
    </lineage>
</organism>
<dbReference type="GO" id="GO:0003676">
    <property type="term" value="F:nucleic acid binding"/>
    <property type="evidence" value="ECO:0007669"/>
    <property type="project" value="InterPro"/>
</dbReference>
<proteinExistence type="predicted"/>
<accession>A0A3N4KAA6</accession>
<dbReference type="STRING" id="1392247.A0A3N4KAA6"/>
<evidence type="ECO:0000313" key="2">
    <source>
        <dbReference type="EMBL" id="RPB06289.1"/>
    </source>
</evidence>
<reference evidence="2 3" key="1">
    <citation type="journal article" date="2018" name="Nat. Ecol. Evol.">
        <title>Pezizomycetes genomes reveal the molecular basis of ectomycorrhizal truffle lifestyle.</title>
        <authorList>
            <person name="Murat C."/>
            <person name="Payen T."/>
            <person name="Noel B."/>
            <person name="Kuo A."/>
            <person name="Morin E."/>
            <person name="Chen J."/>
            <person name="Kohler A."/>
            <person name="Krizsan K."/>
            <person name="Balestrini R."/>
            <person name="Da Silva C."/>
            <person name="Montanini B."/>
            <person name="Hainaut M."/>
            <person name="Levati E."/>
            <person name="Barry K.W."/>
            <person name="Belfiori B."/>
            <person name="Cichocki N."/>
            <person name="Clum A."/>
            <person name="Dockter R.B."/>
            <person name="Fauchery L."/>
            <person name="Guy J."/>
            <person name="Iotti M."/>
            <person name="Le Tacon F."/>
            <person name="Lindquist E.A."/>
            <person name="Lipzen A."/>
            <person name="Malagnac F."/>
            <person name="Mello A."/>
            <person name="Molinier V."/>
            <person name="Miyauchi S."/>
            <person name="Poulain J."/>
            <person name="Riccioni C."/>
            <person name="Rubini A."/>
            <person name="Sitrit Y."/>
            <person name="Splivallo R."/>
            <person name="Traeger S."/>
            <person name="Wang M."/>
            <person name="Zifcakova L."/>
            <person name="Wipf D."/>
            <person name="Zambonelli A."/>
            <person name="Paolocci F."/>
            <person name="Nowrousian M."/>
            <person name="Ottonello S."/>
            <person name="Baldrian P."/>
            <person name="Spatafora J.W."/>
            <person name="Henrissat B."/>
            <person name="Nagy L.G."/>
            <person name="Aury J.M."/>
            <person name="Wincker P."/>
            <person name="Grigoriev I.V."/>
            <person name="Bonfante P."/>
            <person name="Martin F.M."/>
        </authorList>
    </citation>
    <scope>NUCLEOTIDE SEQUENCE [LARGE SCALE GENOMIC DNA]</scope>
    <source>
        <strain evidence="2 3">CCBAS932</strain>
    </source>
</reference>
<dbReference type="OrthoDB" id="5410741at2759"/>
<keyword evidence="3" id="KW-1185">Reference proteome</keyword>
<dbReference type="InterPro" id="IPR038717">
    <property type="entry name" value="Tc1-like_DDE_dom"/>
</dbReference>
<name>A0A3N4KAA6_9PEZI</name>
<dbReference type="InParanoid" id="A0A3N4KAA6"/>
<feature type="domain" description="Tc1-like transposase DDE" evidence="1">
    <location>
        <begin position="51"/>
        <end position="102"/>
    </location>
</feature>
<evidence type="ECO:0000259" key="1">
    <source>
        <dbReference type="Pfam" id="PF13358"/>
    </source>
</evidence>
<evidence type="ECO:0000313" key="3">
    <source>
        <dbReference type="Proteomes" id="UP000277580"/>
    </source>
</evidence>